<dbReference type="InterPro" id="IPR044677">
    <property type="entry name" value="SLC25A3/Pic2/Mir1-like"/>
</dbReference>
<proteinExistence type="inferred from homology"/>
<evidence type="ECO:0000256" key="11">
    <source>
        <dbReference type="RuleBase" id="RU000488"/>
    </source>
</evidence>
<evidence type="ECO:0000256" key="10">
    <source>
        <dbReference type="PROSITE-ProRule" id="PRU00282"/>
    </source>
</evidence>
<dbReference type="GO" id="GO:0009651">
    <property type="term" value="P:response to salt stress"/>
    <property type="evidence" value="ECO:0007669"/>
    <property type="project" value="EnsemblPlants"/>
</dbReference>
<evidence type="ECO:0000313" key="12">
    <source>
        <dbReference type="EMBL" id="CAI8593966.1"/>
    </source>
</evidence>
<evidence type="ECO:0000256" key="5">
    <source>
        <dbReference type="ARBA" id="ARBA00022737"/>
    </source>
</evidence>
<dbReference type="FunFam" id="1.50.40.10:FF:000046">
    <property type="entry name" value="Phosphate carrier protein, mitochondrial"/>
    <property type="match status" value="1"/>
</dbReference>
<evidence type="ECO:0000256" key="7">
    <source>
        <dbReference type="ARBA" id="ARBA00022989"/>
    </source>
</evidence>
<dbReference type="GO" id="GO:0003729">
    <property type="term" value="F:mRNA binding"/>
    <property type="evidence" value="ECO:0007669"/>
    <property type="project" value="EnsemblPlants"/>
</dbReference>
<dbReference type="SUPFAM" id="SSF103506">
    <property type="entry name" value="Mitochondrial carrier"/>
    <property type="match status" value="1"/>
</dbReference>
<evidence type="ECO:0000256" key="2">
    <source>
        <dbReference type="ARBA" id="ARBA00006375"/>
    </source>
</evidence>
<gene>
    <name evidence="12" type="ORF">VFH_I117680</name>
</gene>
<name>A0AAV0Z651_VICFA</name>
<feature type="repeat" description="Solcar" evidence="10">
    <location>
        <begin position="57"/>
        <end position="187"/>
    </location>
</feature>
<comment type="subcellular location">
    <subcellularLocation>
        <location evidence="1">Mitochondrion inner membrane</location>
        <topology evidence="1">Multi-pass membrane protein</topology>
    </subcellularLocation>
</comment>
<dbReference type="Proteomes" id="UP001157006">
    <property type="component" value="Chromosome 1S"/>
</dbReference>
<evidence type="ECO:0000256" key="1">
    <source>
        <dbReference type="ARBA" id="ARBA00004448"/>
    </source>
</evidence>
<keyword evidence="5" id="KW-0677">Repeat</keyword>
<accession>A0AAV0Z651</accession>
<dbReference type="Gene3D" id="1.50.40.10">
    <property type="entry name" value="Mitochondrial carrier domain"/>
    <property type="match status" value="2"/>
</dbReference>
<dbReference type="InterPro" id="IPR023395">
    <property type="entry name" value="MCP_dom_sf"/>
</dbReference>
<keyword evidence="3 11" id="KW-0813">Transport</keyword>
<keyword evidence="6" id="KW-0999">Mitochondrion inner membrane</keyword>
<dbReference type="Pfam" id="PF00153">
    <property type="entry name" value="Mito_carr"/>
    <property type="match status" value="2"/>
</dbReference>
<dbReference type="PANTHER" id="PTHR45671">
    <property type="entry name" value="SOLUTE CARRIER FAMILY 25 (MITOCHONDRIAL CARRIER PHOSPHATE CARRIER), MEMBER 3, LIKE-RELATED-RELATED"/>
    <property type="match status" value="1"/>
</dbReference>
<organism evidence="12 13">
    <name type="scientific">Vicia faba</name>
    <name type="common">Broad bean</name>
    <name type="synonym">Faba vulgaris</name>
    <dbReference type="NCBI Taxonomy" id="3906"/>
    <lineage>
        <taxon>Eukaryota</taxon>
        <taxon>Viridiplantae</taxon>
        <taxon>Streptophyta</taxon>
        <taxon>Embryophyta</taxon>
        <taxon>Tracheophyta</taxon>
        <taxon>Spermatophyta</taxon>
        <taxon>Magnoliopsida</taxon>
        <taxon>eudicotyledons</taxon>
        <taxon>Gunneridae</taxon>
        <taxon>Pentapetalae</taxon>
        <taxon>rosids</taxon>
        <taxon>fabids</taxon>
        <taxon>Fabales</taxon>
        <taxon>Fabaceae</taxon>
        <taxon>Papilionoideae</taxon>
        <taxon>50 kb inversion clade</taxon>
        <taxon>NPAAA clade</taxon>
        <taxon>Hologalegina</taxon>
        <taxon>IRL clade</taxon>
        <taxon>Fabeae</taxon>
        <taxon>Vicia</taxon>
    </lineage>
</organism>
<evidence type="ECO:0000256" key="3">
    <source>
        <dbReference type="ARBA" id="ARBA00022448"/>
    </source>
</evidence>
<dbReference type="InterPro" id="IPR018108">
    <property type="entry name" value="MCP_transmembrane"/>
</dbReference>
<evidence type="ECO:0000256" key="6">
    <source>
        <dbReference type="ARBA" id="ARBA00022792"/>
    </source>
</evidence>
<dbReference type="PANTHER" id="PTHR45671:SF10">
    <property type="entry name" value="SOLUTE CARRIER FAMILY 25 MEMBER 3"/>
    <property type="match status" value="1"/>
</dbReference>
<keyword evidence="9 10" id="KW-0472">Membrane</keyword>
<dbReference type="GO" id="GO:0005315">
    <property type="term" value="F:phosphate transmembrane transporter activity"/>
    <property type="evidence" value="ECO:0007669"/>
    <property type="project" value="InterPro"/>
</dbReference>
<evidence type="ECO:0000313" key="13">
    <source>
        <dbReference type="Proteomes" id="UP001157006"/>
    </source>
</evidence>
<evidence type="ECO:0000256" key="4">
    <source>
        <dbReference type="ARBA" id="ARBA00022692"/>
    </source>
</evidence>
<dbReference type="GO" id="GO:0005743">
    <property type="term" value="C:mitochondrial inner membrane"/>
    <property type="evidence" value="ECO:0007669"/>
    <property type="project" value="UniProtKB-SubCell"/>
</dbReference>
<keyword evidence="7" id="KW-1133">Transmembrane helix</keyword>
<protein>
    <submittedName>
        <fullName evidence="12">Uncharacterized protein</fullName>
    </submittedName>
</protein>
<dbReference type="AlphaFoldDB" id="A0AAV0Z651"/>
<keyword evidence="13" id="KW-1185">Reference proteome</keyword>
<sequence>MDHSLLPSFLYSSMSLPQKKIVEDISTYHHVATESSKFMIPSPSETGRRNIKMFSRDYYLACAVGGSICCGFTHMAVTPLDLVKCNMQIDPAKYKSISSGFGVMLKEQGFRGFFRGWAPTFLGYSAQGIKVRVQTQPGFARGLSDGLPKLIRSEGVSGLYKGVLPLWGRQVPYTMMKFASYEKIVEMIYKHAIPTPKEDCTKTLQLGVSVVGGYLAGILCAIVSHPADNLVSFLNSSKGATAADAVKKLGLWGMCTRGLPLRILMVGTLTGAQWGIYDAFKVSVGLPTTGGLAPAPASTS</sequence>
<evidence type="ECO:0000256" key="8">
    <source>
        <dbReference type="ARBA" id="ARBA00023128"/>
    </source>
</evidence>
<dbReference type="EMBL" id="OX451735">
    <property type="protein sequence ID" value="CAI8593966.1"/>
    <property type="molecule type" value="Genomic_DNA"/>
</dbReference>
<dbReference type="PROSITE" id="PS50920">
    <property type="entry name" value="SOLCAR"/>
    <property type="match status" value="1"/>
</dbReference>
<evidence type="ECO:0000256" key="9">
    <source>
        <dbReference type="ARBA" id="ARBA00023136"/>
    </source>
</evidence>
<reference evidence="12 13" key="1">
    <citation type="submission" date="2023-01" db="EMBL/GenBank/DDBJ databases">
        <authorList>
            <person name="Kreplak J."/>
        </authorList>
    </citation>
    <scope>NUCLEOTIDE SEQUENCE [LARGE SCALE GENOMIC DNA]</scope>
</reference>
<keyword evidence="8" id="KW-0496">Mitochondrion</keyword>
<keyword evidence="4 10" id="KW-0812">Transmembrane</keyword>
<comment type="similarity">
    <text evidence="2 11">Belongs to the mitochondrial carrier (TC 2.A.29) family.</text>
</comment>
<dbReference type="GO" id="GO:1990547">
    <property type="term" value="P:mitochondrial phosphate ion transmembrane transport"/>
    <property type="evidence" value="ECO:0007669"/>
    <property type="project" value="InterPro"/>
</dbReference>